<keyword evidence="1" id="KW-0812">Transmembrane</keyword>
<comment type="caution">
    <text evidence="2">The sequence shown here is derived from an EMBL/GenBank/DDBJ whole genome shotgun (WGS) entry which is preliminary data.</text>
</comment>
<name>A0A645FA23_9ZZZZ</name>
<sequence>MDLLAVDGRDEGLVQQAVDLMRHAVGGAFGAVHGLVVLFTQIQVAVVGHQQRERLRRFDDALGMLVEHFKKIAFARQQLAKQHEGSWWVWSEGVVRDQRNLCHSYDKCTKPASLTGRPRPSGWVAVRRCGK</sequence>
<keyword evidence="1" id="KW-0472">Membrane</keyword>
<organism evidence="2">
    <name type="scientific">bioreactor metagenome</name>
    <dbReference type="NCBI Taxonomy" id="1076179"/>
    <lineage>
        <taxon>unclassified sequences</taxon>
        <taxon>metagenomes</taxon>
        <taxon>ecological metagenomes</taxon>
    </lineage>
</organism>
<dbReference type="AlphaFoldDB" id="A0A645FA23"/>
<evidence type="ECO:0000313" key="2">
    <source>
        <dbReference type="EMBL" id="MPN10412.1"/>
    </source>
</evidence>
<dbReference type="EMBL" id="VSSQ01056556">
    <property type="protein sequence ID" value="MPN10412.1"/>
    <property type="molecule type" value="Genomic_DNA"/>
</dbReference>
<evidence type="ECO:0000256" key="1">
    <source>
        <dbReference type="SAM" id="Phobius"/>
    </source>
</evidence>
<gene>
    <name evidence="2" type="ORF">SDC9_157707</name>
</gene>
<protein>
    <submittedName>
        <fullName evidence="2">Uncharacterized protein</fullName>
    </submittedName>
</protein>
<feature type="transmembrane region" description="Helical" evidence="1">
    <location>
        <begin position="20"/>
        <end position="47"/>
    </location>
</feature>
<reference evidence="2" key="1">
    <citation type="submission" date="2019-08" db="EMBL/GenBank/DDBJ databases">
        <authorList>
            <person name="Kucharzyk K."/>
            <person name="Murdoch R.W."/>
            <person name="Higgins S."/>
            <person name="Loffler F."/>
        </authorList>
    </citation>
    <scope>NUCLEOTIDE SEQUENCE</scope>
</reference>
<keyword evidence="1" id="KW-1133">Transmembrane helix</keyword>
<proteinExistence type="predicted"/>
<accession>A0A645FA23</accession>